<evidence type="ECO:0000313" key="2">
    <source>
        <dbReference type="Proteomes" id="UP001629536"/>
    </source>
</evidence>
<dbReference type="RefSeq" id="WP_408126129.1">
    <property type="nucleotide sequence ID" value="NZ_JBFNFH010000001.1"/>
</dbReference>
<gene>
    <name evidence="1" type="ORF">ABGF40_00845</name>
</gene>
<dbReference type="EMBL" id="JBFNFH010000001">
    <property type="protein sequence ID" value="MFM1524217.1"/>
    <property type="molecule type" value="Genomic_DNA"/>
</dbReference>
<sequence>MKVVNISDLDNQINAIENQLSEINYSVEKSLEDSIKFYKNLILSGNLNHDKTIKTKELIDTLEQQLKDYNDYKYNNMINRKNDYSRKSLLKNISHVSPIITIDPYREFRIQVAAVNAWFYAKGYVLSSELLTHAVKNKNKNSVYSPVNGYKVENSPVFSKLKNKPYKSTGNDAFPNSGTTSQKDLYYAIHKFSWEKGSSGYLIIKVEPNKYSSIQNIAVNAMYNAQRAGYLTPYNISISR</sequence>
<organism evidence="1 2">
    <name type="scientific">Helcococcus bovis</name>
    <dbReference type="NCBI Taxonomy" id="3153252"/>
    <lineage>
        <taxon>Bacteria</taxon>
        <taxon>Bacillati</taxon>
        <taxon>Bacillota</taxon>
        <taxon>Tissierellia</taxon>
        <taxon>Tissierellales</taxon>
        <taxon>Peptoniphilaceae</taxon>
        <taxon>Helcococcus</taxon>
    </lineage>
</organism>
<comment type="caution">
    <text evidence="1">The sequence shown here is derived from an EMBL/GenBank/DDBJ whole genome shotgun (WGS) entry which is preliminary data.</text>
</comment>
<keyword evidence="2" id="KW-1185">Reference proteome</keyword>
<reference evidence="1 2" key="1">
    <citation type="journal article" date="2024" name="Front. Microbiol.">
        <title>Pangenomic and biochemical analyses of Helcococcus ovis reveal widespread tetracycline resistance and a novel bacterial species, Helcococcus bovis.</title>
        <authorList>
            <person name="Cunha F."/>
            <person name="Zhai Y."/>
            <person name="Casaro S."/>
            <person name="Jones K.L."/>
            <person name="Hernandez M."/>
            <person name="Bisinotto R.S."/>
            <person name="Kariyawasam S."/>
            <person name="Brown M.B."/>
            <person name="Phillips A."/>
            <person name="Jeong K.C."/>
            <person name="Galvao K.N."/>
        </authorList>
    </citation>
    <scope>NUCLEOTIDE SEQUENCE [LARGE SCALE GENOMIC DNA]</scope>
    <source>
        <strain evidence="1 2">KG197</strain>
    </source>
</reference>
<dbReference type="Proteomes" id="UP001629536">
    <property type="component" value="Unassembled WGS sequence"/>
</dbReference>
<name>A0ABW9F4D6_9FIRM</name>
<accession>A0ABW9F4D6</accession>
<protein>
    <submittedName>
        <fullName evidence="1">Uncharacterized protein</fullName>
    </submittedName>
</protein>
<proteinExistence type="predicted"/>
<evidence type="ECO:0000313" key="1">
    <source>
        <dbReference type="EMBL" id="MFM1524217.1"/>
    </source>
</evidence>